<dbReference type="CDD" id="cd01164">
    <property type="entry name" value="FruK_PfkB_like"/>
    <property type="match status" value="1"/>
</dbReference>
<feature type="domain" description="Carbohydrate kinase PfkB" evidence="7">
    <location>
        <begin position="8"/>
        <end position="197"/>
    </location>
</feature>
<dbReference type="PANTHER" id="PTHR46566">
    <property type="entry name" value="1-PHOSPHOFRUCTOKINASE-RELATED"/>
    <property type="match status" value="1"/>
</dbReference>
<dbReference type="InterPro" id="IPR002173">
    <property type="entry name" value="Carboh/pur_kinase_PfkB_CS"/>
</dbReference>
<comment type="caution">
    <text evidence="8">The sequence shown here is derived from an EMBL/GenBank/DDBJ whole genome shotgun (WGS) entry which is preliminary data.</text>
</comment>
<dbReference type="PATRIC" id="fig|1703.6.peg.1878"/>
<evidence type="ECO:0000256" key="6">
    <source>
        <dbReference type="SAM" id="MobiDB-lite"/>
    </source>
</evidence>
<protein>
    <submittedName>
        <fullName evidence="8">PfkB domain protein</fullName>
    </submittedName>
</protein>
<dbReference type="GO" id="GO:0005524">
    <property type="term" value="F:ATP binding"/>
    <property type="evidence" value="ECO:0007669"/>
    <property type="project" value="UniProtKB-KW"/>
</dbReference>
<keyword evidence="3" id="KW-0547">Nucleotide-binding</keyword>
<evidence type="ECO:0000256" key="3">
    <source>
        <dbReference type="ARBA" id="ARBA00022741"/>
    </source>
</evidence>
<evidence type="ECO:0000256" key="1">
    <source>
        <dbReference type="ARBA" id="ARBA00010688"/>
    </source>
</evidence>
<dbReference type="OrthoDB" id="9801219at2"/>
<dbReference type="SUPFAM" id="SSF53613">
    <property type="entry name" value="Ribokinase-like"/>
    <property type="match status" value="1"/>
</dbReference>
<evidence type="ECO:0000259" key="7">
    <source>
        <dbReference type="Pfam" id="PF00294"/>
    </source>
</evidence>
<dbReference type="AlphaFoldDB" id="A0A0B9A0N8"/>
<dbReference type="Pfam" id="PF00294">
    <property type="entry name" value="PfkB"/>
    <property type="match status" value="2"/>
</dbReference>
<feature type="region of interest" description="Disordered" evidence="6">
    <location>
        <begin position="375"/>
        <end position="407"/>
    </location>
</feature>
<evidence type="ECO:0000256" key="2">
    <source>
        <dbReference type="ARBA" id="ARBA00022679"/>
    </source>
</evidence>
<gene>
    <name evidence="8" type="ORF">AE0388_1987</name>
</gene>
<dbReference type="InterPro" id="IPR029056">
    <property type="entry name" value="Ribokinase-like"/>
</dbReference>
<dbReference type="InterPro" id="IPR011611">
    <property type="entry name" value="PfkB_dom"/>
</dbReference>
<evidence type="ECO:0000313" key="8">
    <source>
        <dbReference type="EMBL" id="KHS52337.1"/>
    </source>
</evidence>
<sequence length="407" mass="40970">MILTLTANPSLDRTIELPGPVLRGQVQRAVWAGQQPGGKGVNVSRAVAAADRDTLAVLPGDVDDPVLTGLDAIGLAHRSIPTGTPLRSNITVTEPDGTTTKINEPGSLLSPQSQNALLDLVADQAAGASWVVLAGSLPPGVDDDFYARAIERIRELDEPPLIAVDTSGAPLAAALTASPDLIKPNAEELAELLSAAGLLRAAGLLNAGGPRDDARADSDRGATESFEAAELRKTAEAHESAAPLETADLLAIAGRLESSPQLTARATSALLTAGGAHPRSILATLGAGGAVLAQPETAWHAQHPPMDVVSTVGAGDSTLAGYLLGLTGGREPSAALAQAVAYGAAAAGLRGTGVPSPEDARTDAVTVTPLEATVAAPAAAPAAQAAAPTDDSSHRHEGTVPEAEEAR</sequence>
<evidence type="ECO:0000256" key="5">
    <source>
        <dbReference type="ARBA" id="ARBA00022840"/>
    </source>
</evidence>
<organism evidence="8 9">
    <name type="scientific">Brevibacterium linens</name>
    <dbReference type="NCBI Taxonomy" id="1703"/>
    <lineage>
        <taxon>Bacteria</taxon>
        <taxon>Bacillati</taxon>
        <taxon>Actinomycetota</taxon>
        <taxon>Actinomycetes</taxon>
        <taxon>Micrococcales</taxon>
        <taxon>Brevibacteriaceae</taxon>
        <taxon>Brevibacterium</taxon>
    </lineage>
</organism>
<dbReference type="PROSITE" id="PS00584">
    <property type="entry name" value="PFKB_KINASES_2"/>
    <property type="match status" value="1"/>
</dbReference>
<dbReference type="Gene3D" id="3.40.1190.20">
    <property type="match status" value="2"/>
</dbReference>
<keyword evidence="5" id="KW-0067">ATP-binding</keyword>
<feature type="compositionally biased region" description="Basic and acidic residues" evidence="6">
    <location>
        <begin position="391"/>
        <end position="407"/>
    </location>
</feature>
<dbReference type="InterPro" id="IPR017583">
    <property type="entry name" value="Tagatose/fructose_Pkinase"/>
</dbReference>
<comment type="similarity">
    <text evidence="1">Belongs to the carbohydrate kinase PfkB family.</text>
</comment>
<feature type="domain" description="Carbohydrate kinase PfkB" evidence="7">
    <location>
        <begin position="248"/>
        <end position="358"/>
    </location>
</feature>
<keyword evidence="4" id="KW-0418">Kinase</keyword>
<evidence type="ECO:0000256" key="4">
    <source>
        <dbReference type="ARBA" id="ARBA00022777"/>
    </source>
</evidence>
<dbReference type="RefSeq" id="WP_082018940.1">
    <property type="nucleotide sequence ID" value="NZ_JTJZ01000019.1"/>
</dbReference>
<proteinExistence type="inferred from homology"/>
<reference evidence="8 9" key="1">
    <citation type="submission" date="2014-11" db="EMBL/GenBank/DDBJ databases">
        <title>Draft Genome Sequence of Brevibacterium linens AE038-8.</title>
        <authorList>
            <person name="Maizel D."/>
            <person name="Utturkar S.M."/>
            <person name="Brown S.D."/>
            <person name="Ferrero M."/>
            <person name="Rosen B.P."/>
        </authorList>
    </citation>
    <scope>NUCLEOTIDE SEQUENCE [LARGE SCALE GENOMIC DNA]</scope>
    <source>
        <strain evidence="8 9">AE038-8</strain>
    </source>
</reference>
<feature type="compositionally biased region" description="Low complexity" evidence="6">
    <location>
        <begin position="375"/>
        <end position="389"/>
    </location>
</feature>
<evidence type="ECO:0000313" key="9">
    <source>
        <dbReference type="Proteomes" id="UP000031488"/>
    </source>
</evidence>
<keyword evidence="9" id="KW-1185">Reference proteome</keyword>
<dbReference type="GO" id="GO:0005829">
    <property type="term" value="C:cytosol"/>
    <property type="evidence" value="ECO:0007669"/>
    <property type="project" value="TreeGrafter"/>
</dbReference>
<dbReference type="Proteomes" id="UP000031488">
    <property type="component" value="Unassembled WGS sequence"/>
</dbReference>
<dbReference type="EMBL" id="JTJZ01000019">
    <property type="protein sequence ID" value="KHS52337.1"/>
    <property type="molecule type" value="Genomic_DNA"/>
</dbReference>
<accession>A0A0B9A0N8</accession>
<keyword evidence="2" id="KW-0808">Transferase</keyword>
<dbReference type="GO" id="GO:0008443">
    <property type="term" value="F:phosphofructokinase activity"/>
    <property type="evidence" value="ECO:0007669"/>
    <property type="project" value="TreeGrafter"/>
</dbReference>
<name>A0A0B9A0N8_BRELN</name>
<dbReference type="PANTHER" id="PTHR46566:SF5">
    <property type="entry name" value="1-PHOSPHOFRUCTOKINASE"/>
    <property type="match status" value="1"/>
</dbReference>